<reference evidence="1 2" key="1">
    <citation type="submission" date="2011-06" db="EMBL/GenBank/DDBJ databases">
        <title>The complete genome of Spirochaeta thermophila DSM 6578.</title>
        <authorList>
            <consortium name="US DOE Joint Genome Institute (JGI-PGF)"/>
            <person name="Lucas S."/>
            <person name="Lapidus A."/>
            <person name="Bruce D."/>
            <person name="Goodwin L."/>
            <person name="Pitluck S."/>
            <person name="Peters L."/>
            <person name="Kyrpides N."/>
            <person name="Mavromatis K."/>
            <person name="Ivanova N."/>
            <person name="Mikailova N."/>
            <person name="Pagani I."/>
            <person name="Chertkov O."/>
            <person name="Detter J.C."/>
            <person name="Tapia R."/>
            <person name="Han C."/>
            <person name="Land M."/>
            <person name="Hauser L."/>
            <person name="Markowitz V."/>
            <person name="Cheng J.-F."/>
            <person name="Hugenholtz P."/>
            <person name="Woyke T."/>
            <person name="Wu D."/>
            <person name="Spring S."/>
            <person name="Merkhoffer B."/>
            <person name="Schneider S."/>
            <person name="Klenk H.-P."/>
            <person name="Eisen J.A."/>
        </authorList>
    </citation>
    <scope>NUCLEOTIDE SEQUENCE [LARGE SCALE GENOMIC DNA]</scope>
    <source>
        <strain evidence="2">ATCC 700085 / DSM 6578 / Z-1203</strain>
    </source>
</reference>
<dbReference type="STRING" id="869211.Spith_0485"/>
<dbReference type="OrthoDB" id="9796135at2"/>
<proteinExistence type="predicted"/>
<dbReference type="InterPro" id="IPR045865">
    <property type="entry name" value="ACT-like_dom_sf"/>
</dbReference>
<dbReference type="EMBL" id="CP002903">
    <property type="protein sequence ID" value="AEJ60765.1"/>
    <property type="molecule type" value="Genomic_DNA"/>
</dbReference>
<accession>G0GF66</accession>
<dbReference type="NCBIfam" id="TIGR03959">
    <property type="entry name" value="hyd_TM1266"/>
    <property type="match status" value="1"/>
</dbReference>
<organism evidence="1 2">
    <name type="scientific">Winmispira thermophila (strain ATCC 700085 / DSM 6578 / Z-1203)</name>
    <name type="common">Spirochaeta thermophila</name>
    <dbReference type="NCBI Taxonomy" id="869211"/>
    <lineage>
        <taxon>Bacteria</taxon>
        <taxon>Pseudomonadati</taxon>
        <taxon>Spirochaetota</taxon>
        <taxon>Spirochaetia</taxon>
        <taxon>Winmispirales</taxon>
        <taxon>Winmispiraceae</taxon>
        <taxon>Winmispira</taxon>
    </lineage>
</organism>
<dbReference type="SUPFAM" id="SSF55021">
    <property type="entry name" value="ACT-like"/>
    <property type="match status" value="1"/>
</dbReference>
<dbReference type="Gene3D" id="3.30.70.1150">
    <property type="entry name" value="ACT-like. Chain A, domain 2"/>
    <property type="match status" value="1"/>
</dbReference>
<dbReference type="Proteomes" id="UP000007254">
    <property type="component" value="Chromosome"/>
</dbReference>
<name>G0GF66_WINT7</name>
<evidence type="ECO:0000313" key="2">
    <source>
        <dbReference type="Proteomes" id="UP000007254"/>
    </source>
</evidence>
<dbReference type="KEGG" id="stq:Spith_0485"/>
<dbReference type="Pfam" id="PF21699">
    <property type="entry name" value="TM1266-like"/>
    <property type="match status" value="1"/>
</dbReference>
<sequence>MERRLGVVSLLIHDRSHIQRVNTLLSEYASLILGRMGLPLREKGVHVIALIVEGSTDELGAFTGKLGRIPGLKVKSHLTDFRE</sequence>
<dbReference type="RefSeq" id="WP_014624163.1">
    <property type="nucleotide sequence ID" value="NC_017583.1"/>
</dbReference>
<dbReference type="InterPro" id="IPR023860">
    <property type="entry name" value="FeFe-hyd_TM1266"/>
</dbReference>
<dbReference type="HOGENOM" id="CLU_170247_0_1_12"/>
<keyword evidence="2" id="KW-1185">Reference proteome</keyword>
<dbReference type="InterPro" id="IPR027271">
    <property type="entry name" value="Acetolactate_synth/TF_NikR_C"/>
</dbReference>
<protein>
    <submittedName>
        <fullName evidence="1">Transcriptional regulator, CopG family</fullName>
    </submittedName>
</protein>
<gene>
    <name evidence="1" type="ordered locus">Spith_0485</name>
</gene>
<dbReference type="AlphaFoldDB" id="G0GF66"/>
<evidence type="ECO:0000313" key="1">
    <source>
        <dbReference type="EMBL" id="AEJ60765.1"/>
    </source>
</evidence>